<organism evidence="3 4">
    <name type="scientific">Ilex paraguariensis</name>
    <name type="common">yerba mate</name>
    <dbReference type="NCBI Taxonomy" id="185542"/>
    <lineage>
        <taxon>Eukaryota</taxon>
        <taxon>Viridiplantae</taxon>
        <taxon>Streptophyta</taxon>
        <taxon>Embryophyta</taxon>
        <taxon>Tracheophyta</taxon>
        <taxon>Spermatophyta</taxon>
        <taxon>Magnoliopsida</taxon>
        <taxon>eudicotyledons</taxon>
        <taxon>Gunneridae</taxon>
        <taxon>Pentapetalae</taxon>
        <taxon>asterids</taxon>
        <taxon>campanulids</taxon>
        <taxon>Aquifoliales</taxon>
        <taxon>Aquifoliaceae</taxon>
        <taxon>Ilex</taxon>
    </lineage>
</organism>
<reference evidence="3 4" key="1">
    <citation type="submission" date="2024-02" db="EMBL/GenBank/DDBJ databases">
        <authorList>
            <person name="Vignale AGUSTIN F."/>
            <person name="Sosa J E."/>
            <person name="Modenutti C."/>
        </authorList>
    </citation>
    <scope>NUCLEOTIDE SEQUENCE [LARGE SCALE GENOMIC DNA]</scope>
</reference>
<sequence length="95" mass="10280">MASPEELDAAAAYTATSSRRTYPEEEEKGYADDGERKSEVSKDFSTSKQSKEQGEAEKKEHEDGAQNLKSTLLISGVVVAVIGAIFAIVKKIKEA</sequence>
<accession>A0ABC8UUE9</accession>
<dbReference type="PANTHER" id="PTHR37741">
    <property type="entry name" value="TRANSMEMBRANE PROTEIN"/>
    <property type="match status" value="1"/>
</dbReference>
<dbReference type="Proteomes" id="UP001642360">
    <property type="component" value="Unassembled WGS sequence"/>
</dbReference>
<evidence type="ECO:0000313" key="3">
    <source>
        <dbReference type="EMBL" id="CAK9184700.1"/>
    </source>
</evidence>
<keyword evidence="2" id="KW-1133">Transmembrane helix</keyword>
<feature type="compositionally biased region" description="Basic and acidic residues" evidence="1">
    <location>
        <begin position="49"/>
        <end position="64"/>
    </location>
</feature>
<dbReference type="PANTHER" id="PTHR37741:SF1">
    <property type="entry name" value="TRANSMEMBRANE PROTEIN"/>
    <property type="match status" value="1"/>
</dbReference>
<evidence type="ECO:0000313" key="4">
    <source>
        <dbReference type="Proteomes" id="UP001642360"/>
    </source>
</evidence>
<feature type="compositionally biased region" description="Basic and acidic residues" evidence="1">
    <location>
        <begin position="28"/>
        <end position="42"/>
    </location>
</feature>
<name>A0ABC8UUE9_9AQUA</name>
<feature type="compositionally biased region" description="Low complexity" evidence="1">
    <location>
        <begin position="9"/>
        <end position="20"/>
    </location>
</feature>
<gene>
    <name evidence="3" type="ORF">ILEXP_LOCUS55055</name>
</gene>
<dbReference type="AlphaFoldDB" id="A0ABC8UUE9"/>
<keyword evidence="2" id="KW-0472">Membrane</keyword>
<evidence type="ECO:0000256" key="2">
    <source>
        <dbReference type="SAM" id="Phobius"/>
    </source>
</evidence>
<protein>
    <submittedName>
        <fullName evidence="3">Uncharacterized protein</fullName>
    </submittedName>
</protein>
<dbReference type="EMBL" id="CAUOFW020009057">
    <property type="protein sequence ID" value="CAK9184700.1"/>
    <property type="molecule type" value="Genomic_DNA"/>
</dbReference>
<feature type="region of interest" description="Disordered" evidence="1">
    <location>
        <begin position="1"/>
        <end position="67"/>
    </location>
</feature>
<keyword evidence="4" id="KW-1185">Reference proteome</keyword>
<evidence type="ECO:0000256" key="1">
    <source>
        <dbReference type="SAM" id="MobiDB-lite"/>
    </source>
</evidence>
<keyword evidence="2" id="KW-0812">Transmembrane</keyword>
<comment type="caution">
    <text evidence="3">The sequence shown here is derived from an EMBL/GenBank/DDBJ whole genome shotgun (WGS) entry which is preliminary data.</text>
</comment>
<proteinExistence type="predicted"/>
<feature type="transmembrane region" description="Helical" evidence="2">
    <location>
        <begin position="72"/>
        <end position="89"/>
    </location>
</feature>